<evidence type="ECO:0000313" key="2">
    <source>
        <dbReference type="Proteomes" id="UP000319213"/>
    </source>
</evidence>
<gene>
    <name evidence="1" type="ORF">FHX40_0197</name>
</gene>
<evidence type="ECO:0000313" key="1">
    <source>
        <dbReference type="EMBL" id="TQM73549.1"/>
    </source>
</evidence>
<reference evidence="1 2" key="1">
    <citation type="submission" date="2019-06" db="EMBL/GenBank/DDBJ databases">
        <title>Sequencing the genomes of 1000 actinobacteria strains.</title>
        <authorList>
            <person name="Klenk H.-P."/>
        </authorList>
    </citation>
    <scope>NUCLEOTIDE SEQUENCE [LARGE SCALE GENOMIC DNA]</scope>
    <source>
        <strain evidence="1 2">DSM 43186</strain>
    </source>
</reference>
<dbReference type="AlphaFoldDB" id="A0A543ISI8"/>
<dbReference type="EMBL" id="VFPQ01000001">
    <property type="protein sequence ID" value="TQM73549.1"/>
    <property type="molecule type" value="Genomic_DNA"/>
</dbReference>
<protein>
    <submittedName>
        <fullName evidence="1">Uncharacterized protein</fullName>
    </submittedName>
</protein>
<sequence>MFTTDSTVRAEFIAGLRRLADFLATHPKVPVPSDGTEISIHVHDRATVDRIAALIDRPASDGLDYQTTRDFGPITYRAAVPAPPAYDWDILLSPYGQVTA</sequence>
<accession>A0A543ISI8</accession>
<dbReference type="OrthoDB" id="3530961at2"/>
<organism evidence="1 2">
    <name type="scientific">Thermopolyspora flexuosa</name>
    <dbReference type="NCBI Taxonomy" id="103836"/>
    <lineage>
        <taxon>Bacteria</taxon>
        <taxon>Bacillati</taxon>
        <taxon>Actinomycetota</taxon>
        <taxon>Actinomycetes</taxon>
        <taxon>Streptosporangiales</taxon>
        <taxon>Streptosporangiaceae</taxon>
        <taxon>Thermopolyspora</taxon>
    </lineage>
</organism>
<keyword evidence="2" id="KW-1185">Reference proteome</keyword>
<comment type="caution">
    <text evidence="1">The sequence shown here is derived from an EMBL/GenBank/DDBJ whole genome shotgun (WGS) entry which is preliminary data.</text>
</comment>
<proteinExistence type="predicted"/>
<name>A0A543ISI8_9ACTN</name>
<dbReference type="RefSeq" id="WP_142257848.1">
    <property type="nucleotide sequence ID" value="NZ_BMPV01000004.1"/>
</dbReference>
<dbReference type="Proteomes" id="UP000319213">
    <property type="component" value="Unassembled WGS sequence"/>
</dbReference>